<comment type="caution">
    <text evidence="1">The sequence shown here is derived from an EMBL/GenBank/DDBJ whole genome shotgun (WGS) entry which is preliminary data.</text>
</comment>
<reference evidence="1 2" key="1">
    <citation type="submission" date="2019-02" db="EMBL/GenBank/DDBJ databases">
        <title>Genome sequencing of the rare red list fungi Hericium alpestre (H. flagellum).</title>
        <authorList>
            <person name="Buettner E."/>
            <person name="Kellner H."/>
        </authorList>
    </citation>
    <scope>NUCLEOTIDE SEQUENCE [LARGE SCALE GENOMIC DNA]</scope>
    <source>
        <strain evidence="1 2">DSM 108284</strain>
    </source>
</reference>
<gene>
    <name evidence="1" type="ORF">EWM64_g5215</name>
</gene>
<name>A0A4Y9ZZ65_9AGAM</name>
<organism evidence="1 2">
    <name type="scientific">Hericium alpestre</name>
    <dbReference type="NCBI Taxonomy" id="135208"/>
    <lineage>
        <taxon>Eukaryota</taxon>
        <taxon>Fungi</taxon>
        <taxon>Dikarya</taxon>
        <taxon>Basidiomycota</taxon>
        <taxon>Agaricomycotina</taxon>
        <taxon>Agaricomycetes</taxon>
        <taxon>Russulales</taxon>
        <taxon>Hericiaceae</taxon>
        <taxon>Hericium</taxon>
    </lineage>
</organism>
<evidence type="ECO:0000313" key="1">
    <source>
        <dbReference type="EMBL" id="TFY78799.1"/>
    </source>
</evidence>
<sequence length="241" mass="26679">MVLQKRRKISDLIDDDENVLLNALTTFQATLDEDEEDLPPELLPALEKFRTKLGKVPVGHVLLLEFFSRTEDATSALLEERRAEAEAVGRSDIPSNAMSLDITKELIQLVCRHVSMSTDAGCRMLIDIILLRIASVMQDSSTEVEIMPEFPVSETASNSRAGEHSFSGTLDYLLAKIPVKYVEYFRETPVFAVGARASDPALSSLMPCIIRAKKDNITAAIPQATVAVHCHARDRIQPELS</sequence>
<dbReference type="EMBL" id="SFCI01000614">
    <property type="protein sequence ID" value="TFY78799.1"/>
    <property type="molecule type" value="Genomic_DNA"/>
</dbReference>
<dbReference type="OrthoDB" id="3248728at2759"/>
<dbReference type="AlphaFoldDB" id="A0A4Y9ZZ65"/>
<proteinExistence type="predicted"/>
<evidence type="ECO:0000313" key="2">
    <source>
        <dbReference type="Proteomes" id="UP000298061"/>
    </source>
</evidence>
<dbReference type="Proteomes" id="UP000298061">
    <property type="component" value="Unassembled WGS sequence"/>
</dbReference>
<keyword evidence="2" id="KW-1185">Reference proteome</keyword>
<protein>
    <submittedName>
        <fullName evidence="1">Uncharacterized protein</fullName>
    </submittedName>
</protein>
<accession>A0A4Y9ZZ65</accession>